<keyword evidence="2" id="KW-0808">Transferase</keyword>
<organism evidence="4 5">
    <name type="scientific">Trametes pubescens</name>
    <name type="common">White-rot fungus</name>
    <dbReference type="NCBI Taxonomy" id="154538"/>
    <lineage>
        <taxon>Eukaryota</taxon>
        <taxon>Fungi</taxon>
        <taxon>Dikarya</taxon>
        <taxon>Basidiomycota</taxon>
        <taxon>Agaricomycotina</taxon>
        <taxon>Agaricomycetes</taxon>
        <taxon>Polyporales</taxon>
        <taxon>Polyporaceae</taxon>
        <taxon>Trametes</taxon>
    </lineage>
</organism>
<dbReference type="GO" id="GO:0000287">
    <property type="term" value="F:magnesium ion binding"/>
    <property type="evidence" value="ECO:0007669"/>
    <property type="project" value="InterPro"/>
</dbReference>
<evidence type="ECO:0000256" key="2">
    <source>
        <dbReference type="ARBA" id="ARBA00022679"/>
    </source>
</evidence>
<dbReference type="SUPFAM" id="SSF56214">
    <property type="entry name" value="4'-phosphopantetheinyl transferase"/>
    <property type="match status" value="1"/>
</dbReference>
<dbReference type="InterPro" id="IPR050559">
    <property type="entry name" value="P-Pant_transferase_sf"/>
</dbReference>
<dbReference type="STRING" id="154538.A0A1M2VSL6"/>
<dbReference type="EC" id="2.7.8.7" evidence="1"/>
<reference evidence="4 5" key="1">
    <citation type="submission" date="2016-10" db="EMBL/GenBank/DDBJ databases">
        <title>Genome sequence of the basidiomycete white-rot fungus Trametes pubescens.</title>
        <authorList>
            <person name="Makela M.R."/>
            <person name="Granchi Z."/>
            <person name="Peng M."/>
            <person name="De Vries R.P."/>
            <person name="Grigoriev I."/>
            <person name="Riley R."/>
            <person name="Hilden K."/>
        </authorList>
    </citation>
    <scope>NUCLEOTIDE SEQUENCE [LARGE SCALE GENOMIC DNA]</scope>
    <source>
        <strain evidence="4 5">FBCC735</strain>
    </source>
</reference>
<name>A0A1M2VSL6_TRAPU</name>
<keyword evidence="5" id="KW-1185">Reference proteome</keyword>
<dbReference type="GO" id="GO:0008897">
    <property type="term" value="F:holo-[acyl-carrier-protein] synthase activity"/>
    <property type="evidence" value="ECO:0007669"/>
    <property type="project" value="UniProtKB-EC"/>
</dbReference>
<proteinExistence type="predicted"/>
<dbReference type="PANTHER" id="PTHR12215">
    <property type="entry name" value="PHOSPHOPANTETHEINE TRANSFERASE"/>
    <property type="match status" value="1"/>
</dbReference>
<dbReference type="AlphaFoldDB" id="A0A1M2VSL6"/>
<dbReference type="PANTHER" id="PTHR12215:SF10">
    <property type="entry name" value="L-AMINOADIPATE-SEMIALDEHYDE DEHYDROGENASE-PHOSPHOPANTETHEINYL TRANSFERASE"/>
    <property type="match status" value="1"/>
</dbReference>
<dbReference type="Pfam" id="PF01648">
    <property type="entry name" value="ACPS"/>
    <property type="match status" value="1"/>
</dbReference>
<dbReference type="Gene3D" id="3.90.470.20">
    <property type="entry name" value="4'-phosphopantetheinyl transferase domain"/>
    <property type="match status" value="1"/>
</dbReference>
<dbReference type="Proteomes" id="UP000184267">
    <property type="component" value="Unassembled WGS sequence"/>
</dbReference>
<protein>
    <recommendedName>
        <fullName evidence="1">holo-[acyl-carrier-protein] synthase</fullName>
        <ecNumber evidence="1">2.7.8.7</ecNumber>
    </recommendedName>
</protein>
<dbReference type="OMA" id="EAGPECK"/>
<feature type="domain" description="4'-phosphopantetheinyl transferase" evidence="3">
    <location>
        <begin position="20"/>
        <end position="109"/>
    </location>
</feature>
<dbReference type="GO" id="GO:0019878">
    <property type="term" value="P:lysine biosynthetic process via aminoadipic acid"/>
    <property type="evidence" value="ECO:0007669"/>
    <property type="project" value="TreeGrafter"/>
</dbReference>
<sequence>MVAMAFSSGSDLYPDPPAYRIGIDVMLLQLPRRDTFPGFVEIFSDQAGASFDLTDLERKILLPPATALSLSPREQLRRFFLIWTLKEAYTKALGLGMGFDFSRIEYDVPNDVVRIDGKIPLGWEFIRFELEHTVKDGVVEEYVGVTARFVGEEAGPECKVRAVSSPGWMRVLDAKKFLNTAIEELTV</sequence>
<evidence type="ECO:0000259" key="3">
    <source>
        <dbReference type="Pfam" id="PF01648"/>
    </source>
</evidence>
<dbReference type="InterPro" id="IPR037143">
    <property type="entry name" value="4-PPantetheinyl_Trfase_dom_sf"/>
</dbReference>
<evidence type="ECO:0000313" key="5">
    <source>
        <dbReference type="Proteomes" id="UP000184267"/>
    </source>
</evidence>
<dbReference type="EMBL" id="MNAD01000773">
    <property type="protein sequence ID" value="OJT10492.1"/>
    <property type="molecule type" value="Genomic_DNA"/>
</dbReference>
<dbReference type="GO" id="GO:0005829">
    <property type="term" value="C:cytosol"/>
    <property type="evidence" value="ECO:0007669"/>
    <property type="project" value="TreeGrafter"/>
</dbReference>
<dbReference type="InterPro" id="IPR008278">
    <property type="entry name" value="4-PPantetheinyl_Trfase_dom"/>
</dbReference>
<evidence type="ECO:0000256" key="1">
    <source>
        <dbReference type="ARBA" id="ARBA00013172"/>
    </source>
</evidence>
<comment type="caution">
    <text evidence="4">The sequence shown here is derived from an EMBL/GenBank/DDBJ whole genome shotgun (WGS) entry which is preliminary data.</text>
</comment>
<dbReference type="OrthoDB" id="26719at2759"/>
<evidence type="ECO:0000313" key="4">
    <source>
        <dbReference type="EMBL" id="OJT10492.1"/>
    </source>
</evidence>
<accession>A0A1M2VSL6</accession>
<gene>
    <name evidence="4" type="ORF">TRAPUB_12930</name>
</gene>